<dbReference type="SMART" id="SM00085">
    <property type="entry name" value="PA2c"/>
    <property type="match status" value="1"/>
</dbReference>
<dbReference type="FunFam" id="1.20.90.10:FF:000002">
    <property type="entry name" value="Phospholipase A2 group III"/>
    <property type="match status" value="1"/>
</dbReference>
<dbReference type="InterPro" id="IPR036444">
    <property type="entry name" value="PLipase_A2_dom_sf"/>
</dbReference>
<evidence type="ECO:0000256" key="8">
    <source>
        <dbReference type="ARBA" id="ARBA00023098"/>
    </source>
</evidence>
<feature type="region of interest" description="Disordered" evidence="10">
    <location>
        <begin position="352"/>
        <end position="423"/>
    </location>
</feature>
<feature type="compositionally biased region" description="Basic and acidic residues" evidence="10">
    <location>
        <begin position="302"/>
        <end position="313"/>
    </location>
</feature>
<feature type="region of interest" description="Disordered" evidence="10">
    <location>
        <begin position="523"/>
        <end position="544"/>
    </location>
</feature>
<keyword evidence="5" id="KW-0479">Metal-binding</keyword>
<proteinExistence type="predicted"/>
<keyword evidence="7" id="KW-0106">Calcium</keyword>
<feature type="region of interest" description="Disordered" evidence="10">
    <location>
        <begin position="302"/>
        <end position="335"/>
    </location>
</feature>
<dbReference type="GO" id="GO:0050482">
    <property type="term" value="P:arachidonate secretion"/>
    <property type="evidence" value="ECO:0007669"/>
    <property type="project" value="InterPro"/>
</dbReference>
<dbReference type="Proteomes" id="UP001364617">
    <property type="component" value="Unassembled WGS sequence"/>
</dbReference>
<organism evidence="12 13">
    <name type="scientific">Phoxinus phoxinus</name>
    <name type="common">Eurasian minnow</name>
    <dbReference type="NCBI Taxonomy" id="58324"/>
    <lineage>
        <taxon>Eukaryota</taxon>
        <taxon>Metazoa</taxon>
        <taxon>Chordata</taxon>
        <taxon>Craniata</taxon>
        <taxon>Vertebrata</taxon>
        <taxon>Euteleostomi</taxon>
        <taxon>Actinopterygii</taxon>
        <taxon>Neopterygii</taxon>
        <taxon>Teleostei</taxon>
        <taxon>Ostariophysi</taxon>
        <taxon>Cypriniformes</taxon>
        <taxon>Leuciscidae</taxon>
        <taxon>Phoxininae</taxon>
        <taxon>Phoxinus</taxon>
    </lineage>
</organism>
<comment type="subcellular location">
    <subcellularLocation>
        <location evidence="2">Secreted</location>
    </subcellularLocation>
</comment>
<evidence type="ECO:0000256" key="9">
    <source>
        <dbReference type="ARBA" id="ARBA00023157"/>
    </source>
</evidence>
<sequence>MWSVFFVFLSYLDRNFVKGEFLSQALDAEKESKELFYMLNNTLCAKSSVVGEYHLHQVTDGAEEVRSVHDSEGSLVDCSVIQNEMQVKSFMHVCRLGLRNQMSSDLKMSLTGVSEAKASCNKLKSKGDRNVIAKPKQAKEPNSDGANKKKTRTKRGFTYPGTLWCGAGNIADHYEQLGEFEETDKCCRVHDHCPYIIHAFSSNYGYTNFKWHSLSHCDCDNALKECLRLVNDTSSRVVGQAFFNVIEAPCFEFSFEEQCVERHWYGVCKKYDRVPVAVIKESIPYDFGGIDVIDGLSIAPPKEKQSDEEKQNKTESTTQSTFSESKTVTPEEPSLTNVVTAAEDFIKVLATVSTSQSSSTDTAKGETQASEKKKKKNSGKKKKENKKKRGKGKGRKKNKKLDAVLKVDEGTAGAPPPTGQTEEVIGKNNFMEESAKMNRFSIRENNFMNTELDSVGNGPLSNKMMRDDPQRTMSDNQDVGITTSIKPDKEPEILEYRQANDTELASSSPTAHIAVRDKIRAKLRQRGGKKKQRKNNPSTEVTQPYFKKEMLSSSPTEAVTLATPTSPADAVRKEETQSTQYTEEKGPVVTTQKTPIVRTRRPSSRQREGKKRMRKIIAYSTEEPPRVISSQELLLFTSSATVGPTDMPERLGLDRLENPMESFTSSSTKNGQQSLKDTKGRSGRRVVRICYEAVLPDVADTTPLPTLMEKDTAFQLKDPEIHTASMLPLLQTNTPSMATRRPGNTKMKRNRERGNREKRGKFKRE</sequence>
<feature type="compositionally biased region" description="Basic and acidic residues" evidence="10">
    <location>
        <begin position="131"/>
        <end position="142"/>
    </location>
</feature>
<dbReference type="EMBL" id="JAYKXH010000004">
    <property type="protein sequence ID" value="KAK7171590.1"/>
    <property type="molecule type" value="Genomic_DNA"/>
</dbReference>
<dbReference type="CDD" id="cd04704">
    <property type="entry name" value="PLA2_bee_venom_like"/>
    <property type="match status" value="1"/>
</dbReference>
<gene>
    <name evidence="12" type="ORF">R3I93_004024</name>
</gene>
<dbReference type="PANTHER" id="PTHR12253">
    <property type="entry name" value="RH14732P"/>
    <property type="match status" value="1"/>
</dbReference>
<evidence type="ECO:0000259" key="11">
    <source>
        <dbReference type="SMART" id="SM00085"/>
    </source>
</evidence>
<evidence type="ECO:0000313" key="12">
    <source>
        <dbReference type="EMBL" id="KAK7171590.1"/>
    </source>
</evidence>
<keyword evidence="13" id="KW-1185">Reference proteome</keyword>
<dbReference type="GO" id="GO:0006644">
    <property type="term" value="P:phospholipid metabolic process"/>
    <property type="evidence" value="ECO:0007669"/>
    <property type="project" value="InterPro"/>
</dbReference>
<comment type="cofactor">
    <cofactor evidence="1">
        <name>Ca(2+)</name>
        <dbReference type="ChEBI" id="CHEBI:29108"/>
    </cofactor>
</comment>
<feature type="region of interest" description="Disordered" evidence="10">
    <location>
        <begin position="452"/>
        <end position="484"/>
    </location>
</feature>
<feature type="domain" description="Phospholipase A2-like central" evidence="11">
    <location>
        <begin position="148"/>
        <end position="269"/>
    </location>
</feature>
<feature type="compositionally biased region" description="Basic and acidic residues" evidence="10">
    <location>
        <begin position="400"/>
        <end position="409"/>
    </location>
</feature>
<dbReference type="Gene3D" id="1.20.90.10">
    <property type="entry name" value="Phospholipase A2 domain"/>
    <property type="match status" value="1"/>
</dbReference>
<dbReference type="InterPro" id="IPR033113">
    <property type="entry name" value="PLA2_histidine"/>
</dbReference>
<feature type="compositionally biased region" description="Basic and acidic residues" evidence="10">
    <location>
        <begin position="570"/>
        <end position="586"/>
    </location>
</feature>
<evidence type="ECO:0000256" key="7">
    <source>
        <dbReference type="ARBA" id="ARBA00022837"/>
    </source>
</evidence>
<keyword evidence="4" id="KW-0964">Secreted</keyword>
<feature type="compositionally biased region" description="Basic residues" evidence="10">
    <location>
        <begin position="598"/>
        <end position="612"/>
    </location>
</feature>
<evidence type="ECO:0000256" key="5">
    <source>
        <dbReference type="ARBA" id="ARBA00022723"/>
    </source>
</evidence>
<feature type="compositionally biased region" description="Polar residues" evidence="10">
    <location>
        <begin position="471"/>
        <end position="484"/>
    </location>
</feature>
<evidence type="ECO:0000256" key="2">
    <source>
        <dbReference type="ARBA" id="ARBA00004613"/>
    </source>
</evidence>
<feature type="compositionally biased region" description="Basic residues" evidence="10">
    <location>
        <begin position="372"/>
        <end position="399"/>
    </location>
</feature>
<accession>A0AAN9HB18</accession>
<feature type="region of interest" description="Disordered" evidence="10">
    <location>
        <begin position="730"/>
        <end position="765"/>
    </location>
</feature>
<keyword evidence="9" id="KW-1015">Disulfide bond</keyword>
<dbReference type="Pfam" id="PF05826">
    <property type="entry name" value="Phospholip_A2_2"/>
    <property type="match status" value="1"/>
</dbReference>
<evidence type="ECO:0000256" key="4">
    <source>
        <dbReference type="ARBA" id="ARBA00022525"/>
    </source>
</evidence>
<feature type="compositionally biased region" description="Low complexity" evidence="10">
    <location>
        <begin position="352"/>
        <end position="362"/>
    </location>
</feature>
<evidence type="ECO:0000256" key="10">
    <source>
        <dbReference type="SAM" id="MobiDB-lite"/>
    </source>
</evidence>
<feature type="compositionally biased region" description="Low complexity" evidence="10">
    <location>
        <begin position="314"/>
        <end position="327"/>
    </location>
</feature>
<dbReference type="GO" id="GO:0005576">
    <property type="term" value="C:extracellular region"/>
    <property type="evidence" value="ECO:0007669"/>
    <property type="project" value="UniProtKB-SubCell"/>
</dbReference>
<evidence type="ECO:0000256" key="6">
    <source>
        <dbReference type="ARBA" id="ARBA00022801"/>
    </source>
</evidence>
<reference evidence="12 13" key="1">
    <citation type="submission" date="2024-02" db="EMBL/GenBank/DDBJ databases">
        <title>Chromosome-level genome assembly of the Eurasian Minnow (Phoxinus phoxinus).</title>
        <authorList>
            <person name="Oriowo T.O."/>
            <person name="Martin S."/>
            <person name="Stange M."/>
            <person name="Chrysostomakis Y."/>
            <person name="Brown T."/>
            <person name="Winkler S."/>
            <person name="Kukowka S."/>
            <person name="Myers E.W."/>
            <person name="Bohne A."/>
        </authorList>
    </citation>
    <scope>NUCLEOTIDE SEQUENCE [LARGE SCALE GENOMIC DNA]</scope>
    <source>
        <strain evidence="12">ZFMK-TIS-60720</strain>
        <tissue evidence="12">Whole Organism</tissue>
    </source>
</reference>
<evidence type="ECO:0000313" key="13">
    <source>
        <dbReference type="Proteomes" id="UP001364617"/>
    </source>
</evidence>
<protein>
    <recommendedName>
        <fullName evidence="3">phospholipase A2</fullName>
        <ecNumber evidence="3">3.1.1.4</ecNumber>
    </recommendedName>
</protein>
<dbReference type="GO" id="GO:0046872">
    <property type="term" value="F:metal ion binding"/>
    <property type="evidence" value="ECO:0007669"/>
    <property type="project" value="UniProtKB-KW"/>
</dbReference>
<dbReference type="InterPro" id="IPR016090">
    <property type="entry name" value="PLA2-like_dom"/>
</dbReference>
<keyword evidence="8" id="KW-0443">Lipid metabolism</keyword>
<comment type="caution">
    <text evidence="12">The sequence shown here is derived from an EMBL/GenBank/DDBJ whole genome shotgun (WGS) entry which is preliminary data.</text>
</comment>
<feature type="compositionally biased region" description="Basic residues" evidence="10">
    <location>
        <begin position="523"/>
        <end position="534"/>
    </location>
</feature>
<evidence type="ECO:0000256" key="3">
    <source>
        <dbReference type="ARBA" id="ARBA00013278"/>
    </source>
</evidence>
<dbReference type="AlphaFoldDB" id="A0AAN9HB18"/>
<dbReference type="EC" id="3.1.1.4" evidence="3"/>
<feature type="region of interest" description="Disordered" evidence="10">
    <location>
        <begin position="131"/>
        <end position="152"/>
    </location>
</feature>
<feature type="region of interest" description="Disordered" evidence="10">
    <location>
        <begin position="560"/>
        <end position="612"/>
    </location>
</feature>
<feature type="region of interest" description="Disordered" evidence="10">
    <location>
        <begin position="660"/>
        <end position="682"/>
    </location>
</feature>
<keyword evidence="6" id="KW-0378">Hydrolase</keyword>
<feature type="compositionally biased region" description="Polar residues" evidence="10">
    <location>
        <begin position="661"/>
        <end position="675"/>
    </location>
</feature>
<dbReference type="PROSITE" id="PS00118">
    <property type="entry name" value="PA2_HIS"/>
    <property type="match status" value="1"/>
</dbReference>
<dbReference type="GO" id="GO:0004623">
    <property type="term" value="F:phospholipase A2 activity"/>
    <property type="evidence" value="ECO:0007669"/>
    <property type="project" value="UniProtKB-EC"/>
</dbReference>
<name>A0AAN9HB18_9TELE</name>
<dbReference type="SUPFAM" id="SSF48619">
    <property type="entry name" value="Phospholipase A2, PLA2"/>
    <property type="match status" value="1"/>
</dbReference>
<evidence type="ECO:0000256" key="1">
    <source>
        <dbReference type="ARBA" id="ARBA00001913"/>
    </source>
</evidence>